<dbReference type="InterPro" id="IPR035917">
    <property type="entry name" value="YjbQ-like_sf"/>
</dbReference>
<dbReference type="InterPro" id="IPR001602">
    <property type="entry name" value="UPF0047_YjbQ-like"/>
</dbReference>
<comment type="caution">
    <text evidence="2">The sequence shown here is derived from an EMBL/GenBank/DDBJ whole genome shotgun (WGS) entry which is preliminary data.</text>
</comment>
<proteinExistence type="inferred from homology"/>
<organism evidence="2 3">
    <name type="scientific">Algivirga pacifica</name>
    <dbReference type="NCBI Taxonomy" id="1162670"/>
    <lineage>
        <taxon>Bacteria</taxon>
        <taxon>Pseudomonadati</taxon>
        <taxon>Bacteroidota</taxon>
        <taxon>Cytophagia</taxon>
        <taxon>Cytophagales</taxon>
        <taxon>Flammeovirgaceae</taxon>
        <taxon>Algivirga</taxon>
    </lineage>
</organism>
<gene>
    <name evidence="2" type="ORF">GCM10023331_10180</name>
</gene>
<dbReference type="NCBIfam" id="TIGR00149">
    <property type="entry name" value="TIGR00149_YjbQ"/>
    <property type="match status" value="1"/>
</dbReference>
<dbReference type="PANTHER" id="PTHR30615">
    <property type="entry name" value="UNCHARACTERIZED PROTEIN YJBQ-RELATED"/>
    <property type="match status" value="1"/>
</dbReference>
<dbReference type="Pfam" id="PF01894">
    <property type="entry name" value="YjbQ"/>
    <property type="match status" value="1"/>
</dbReference>
<dbReference type="EMBL" id="BAABJX010000018">
    <property type="protein sequence ID" value="GAA4827341.1"/>
    <property type="molecule type" value="Genomic_DNA"/>
</dbReference>
<evidence type="ECO:0000256" key="1">
    <source>
        <dbReference type="ARBA" id="ARBA00005534"/>
    </source>
</evidence>
<reference evidence="3" key="1">
    <citation type="journal article" date="2019" name="Int. J. Syst. Evol. Microbiol.">
        <title>The Global Catalogue of Microorganisms (GCM) 10K type strain sequencing project: providing services to taxonomists for standard genome sequencing and annotation.</title>
        <authorList>
            <consortium name="The Broad Institute Genomics Platform"/>
            <consortium name="The Broad Institute Genome Sequencing Center for Infectious Disease"/>
            <person name="Wu L."/>
            <person name="Ma J."/>
        </authorList>
    </citation>
    <scope>NUCLEOTIDE SEQUENCE [LARGE SCALE GENOMIC DNA]</scope>
    <source>
        <strain evidence="3">JCM 18326</strain>
    </source>
</reference>
<sequence>MYYQTTIRLRPYPRGMHIITNELEEAILEMKGLKIGMAHIFIKHTSASLTLNENADPTVRSDFEKHLNKMVPENTPYFEHTYEGADDMPAHIKSSMMGSSVSVPITNGRFNLGTWQGIYLCEHRNHGGSRTLVITIMGQ</sequence>
<dbReference type="Proteomes" id="UP001500298">
    <property type="component" value="Unassembled WGS sequence"/>
</dbReference>
<dbReference type="PROSITE" id="PS01314">
    <property type="entry name" value="UPF0047"/>
    <property type="match status" value="1"/>
</dbReference>
<comment type="similarity">
    <text evidence="1">Belongs to the UPF0047 family.</text>
</comment>
<dbReference type="Gene3D" id="2.60.120.460">
    <property type="entry name" value="YjbQ-like"/>
    <property type="match status" value="1"/>
</dbReference>
<evidence type="ECO:0000313" key="2">
    <source>
        <dbReference type="EMBL" id="GAA4827341.1"/>
    </source>
</evidence>
<dbReference type="SUPFAM" id="SSF111038">
    <property type="entry name" value="YjbQ-like"/>
    <property type="match status" value="1"/>
</dbReference>
<evidence type="ECO:0000313" key="3">
    <source>
        <dbReference type="Proteomes" id="UP001500298"/>
    </source>
</evidence>
<dbReference type="PIRSF" id="PIRSF004681">
    <property type="entry name" value="UCP004681"/>
    <property type="match status" value="1"/>
</dbReference>
<protein>
    <submittedName>
        <fullName evidence="2">Secondary thiamine-phosphate synthase enzyme YjbQ</fullName>
    </submittedName>
</protein>
<keyword evidence="3" id="KW-1185">Reference proteome</keyword>
<dbReference type="PANTHER" id="PTHR30615:SF8">
    <property type="entry name" value="UPF0047 PROTEIN C4A8.02C"/>
    <property type="match status" value="1"/>
</dbReference>
<accession>A0ABP9D7Q6</accession>
<dbReference type="RefSeq" id="WP_345369762.1">
    <property type="nucleotide sequence ID" value="NZ_BAABJX010000018.1"/>
</dbReference>
<name>A0ABP9D7Q6_9BACT</name>